<comment type="caution">
    <text evidence="1">The sequence shown here is derived from an EMBL/GenBank/DDBJ whole genome shotgun (WGS) entry which is preliminary data.</text>
</comment>
<evidence type="ECO:0000313" key="2">
    <source>
        <dbReference type="Proteomes" id="UP001057280"/>
    </source>
</evidence>
<dbReference type="EMBL" id="JACACB010000028">
    <property type="protein sequence ID" value="MCO8298658.1"/>
    <property type="molecule type" value="Genomic_DNA"/>
</dbReference>
<dbReference type="RefSeq" id="WP_253210250.1">
    <property type="nucleotide sequence ID" value="NZ_JACACB010000028.1"/>
</dbReference>
<reference evidence="1" key="1">
    <citation type="submission" date="2020-06" db="EMBL/GenBank/DDBJ databases">
        <authorList>
            <person name="Link T."/>
            <person name="Ehrmann M."/>
        </authorList>
    </citation>
    <scope>NUCLEOTIDE SEQUENCE</scope>
    <source>
        <strain evidence="1">TMW 2.2257</strain>
    </source>
</reference>
<proteinExistence type="predicted"/>
<accession>A0AB35HQS5</accession>
<organism evidence="1 2">
    <name type="scientific">Tetragenococcus halophilus</name>
    <name type="common">Pediococcus halophilus</name>
    <dbReference type="NCBI Taxonomy" id="51669"/>
    <lineage>
        <taxon>Bacteria</taxon>
        <taxon>Bacillati</taxon>
        <taxon>Bacillota</taxon>
        <taxon>Bacilli</taxon>
        <taxon>Lactobacillales</taxon>
        <taxon>Enterococcaceae</taxon>
        <taxon>Tetragenococcus</taxon>
    </lineage>
</organism>
<sequence>MIEFGLTDNQKIVLDYLKSQANDDPFANIHFLWDQSFDYCMGIPNTEENIEVFEAFLNLDGKLRFEVLQEYGRWGINGGK</sequence>
<gene>
    <name evidence="1" type="ORF">HXW75_09255</name>
</gene>
<evidence type="ECO:0000313" key="1">
    <source>
        <dbReference type="EMBL" id="MCO8298658.1"/>
    </source>
</evidence>
<name>A0AB35HQS5_TETHA</name>
<dbReference type="Proteomes" id="UP001057280">
    <property type="component" value="Unassembled WGS sequence"/>
</dbReference>
<reference evidence="1" key="2">
    <citation type="journal article" date="2021" name="BMC Microbiol.">
        <title>The diversity among the species Tetragenococcus halophilus including new isolates from a lupine seed fermentation.</title>
        <authorList>
            <person name="Link T."/>
            <person name="Vogel R.F."/>
            <person name="Ehrmann M.A."/>
        </authorList>
    </citation>
    <scope>NUCLEOTIDE SEQUENCE</scope>
    <source>
        <strain evidence="1">TMW 2.2257</strain>
    </source>
</reference>
<dbReference type="AlphaFoldDB" id="A0AB35HQS5"/>
<protein>
    <submittedName>
        <fullName evidence="1">Uncharacterized protein</fullName>
    </submittedName>
</protein>